<dbReference type="SMART" id="SM00387">
    <property type="entry name" value="HATPase_c"/>
    <property type="match status" value="1"/>
</dbReference>
<keyword evidence="8" id="KW-0902">Two-component regulatory system</keyword>
<dbReference type="SUPFAM" id="SSF55874">
    <property type="entry name" value="ATPase domain of HSP90 chaperone/DNA topoisomerase II/histidine kinase"/>
    <property type="match status" value="1"/>
</dbReference>
<dbReference type="EMBL" id="SJPH01000004">
    <property type="protein sequence ID" value="TWT43382.1"/>
    <property type="molecule type" value="Genomic_DNA"/>
</dbReference>
<keyword evidence="4 12" id="KW-0808">Transferase</keyword>
<evidence type="ECO:0000256" key="1">
    <source>
        <dbReference type="ARBA" id="ARBA00000085"/>
    </source>
</evidence>
<protein>
    <recommendedName>
        <fullName evidence="2">histidine kinase</fullName>
        <ecNumber evidence="2">2.7.13.3</ecNumber>
    </recommendedName>
</protein>
<dbReference type="Pfam" id="PF00512">
    <property type="entry name" value="HisKA"/>
    <property type="match status" value="1"/>
</dbReference>
<evidence type="ECO:0000256" key="4">
    <source>
        <dbReference type="ARBA" id="ARBA00022679"/>
    </source>
</evidence>
<evidence type="ECO:0000256" key="10">
    <source>
        <dbReference type="SAM" id="MobiDB-lite"/>
    </source>
</evidence>
<keyword evidence="13" id="KW-1185">Reference proteome</keyword>
<evidence type="ECO:0000256" key="7">
    <source>
        <dbReference type="ARBA" id="ARBA00022840"/>
    </source>
</evidence>
<evidence type="ECO:0000256" key="3">
    <source>
        <dbReference type="ARBA" id="ARBA00022553"/>
    </source>
</evidence>
<evidence type="ECO:0000256" key="6">
    <source>
        <dbReference type="ARBA" id="ARBA00022777"/>
    </source>
</evidence>
<dbReference type="Pfam" id="PF02518">
    <property type="entry name" value="HATPase_c"/>
    <property type="match status" value="1"/>
</dbReference>
<dbReference type="AlphaFoldDB" id="A0A5C5W0T2"/>
<reference evidence="12 13" key="1">
    <citation type="submission" date="2019-02" db="EMBL/GenBank/DDBJ databases">
        <title>Deep-cultivation of Planctomycetes and their phenomic and genomic characterization uncovers novel biology.</title>
        <authorList>
            <person name="Wiegand S."/>
            <person name="Jogler M."/>
            <person name="Boedeker C."/>
            <person name="Pinto D."/>
            <person name="Vollmers J."/>
            <person name="Rivas-Marin E."/>
            <person name="Kohn T."/>
            <person name="Peeters S.H."/>
            <person name="Heuer A."/>
            <person name="Rast P."/>
            <person name="Oberbeckmann S."/>
            <person name="Bunk B."/>
            <person name="Jeske O."/>
            <person name="Meyerdierks A."/>
            <person name="Storesund J.E."/>
            <person name="Kallscheuer N."/>
            <person name="Luecker S."/>
            <person name="Lage O.M."/>
            <person name="Pohl T."/>
            <person name="Merkel B.J."/>
            <person name="Hornburger P."/>
            <person name="Mueller R.-W."/>
            <person name="Bruemmer F."/>
            <person name="Labrenz M."/>
            <person name="Spormann A.M."/>
            <person name="Op Den Camp H."/>
            <person name="Overmann J."/>
            <person name="Amann R."/>
            <person name="Jetten M.S.M."/>
            <person name="Mascher T."/>
            <person name="Medema M.H."/>
            <person name="Devos D.P."/>
            <person name="Kaster A.-K."/>
            <person name="Ovreas L."/>
            <person name="Rohde M."/>
            <person name="Galperin M.Y."/>
            <person name="Jogler C."/>
        </authorList>
    </citation>
    <scope>NUCLEOTIDE SEQUENCE [LARGE SCALE GENOMIC DNA]</scope>
    <source>
        <strain evidence="12 13">Pla111</strain>
    </source>
</reference>
<dbReference type="PANTHER" id="PTHR43065">
    <property type="entry name" value="SENSOR HISTIDINE KINASE"/>
    <property type="match status" value="1"/>
</dbReference>
<keyword evidence="6 12" id="KW-0418">Kinase</keyword>
<accession>A0A5C5W0T2</accession>
<evidence type="ECO:0000256" key="9">
    <source>
        <dbReference type="SAM" id="Coils"/>
    </source>
</evidence>
<proteinExistence type="predicted"/>
<dbReference type="InterPro" id="IPR036097">
    <property type="entry name" value="HisK_dim/P_sf"/>
</dbReference>
<dbReference type="PRINTS" id="PR00344">
    <property type="entry name" value="BCTRLSENSOR"/>
</dbReference>
<keyword evidence="5" id="KW-0547">Nucleotide-binding</keyword>
<dbReference type="SUPFAM" id="SSF47384">
    <property type="entry name" value="Homodimeric domain of signal transducing histidine kinase"/>
    <property type="match status" value="1"/>
</dbReference>
<comment type="catalytic activity">
    <reaction evidence="1">
        <text>ATP + protein L-histidine = ADP + protein N-phospho-L-histidine.</text>
        <dbReference type="EC" id="2.7.13.3"/>
    </reaction>
</comment>
<dbReference type="Proteomes" id="UP000318995">
    <property type="component" value="Unassembled WGS sequence"/>
</dbReference>
<dbReference type="Gene3D" id="3.30.565.10">
    <property type="entry name" value="Histidine kinase-like ATPase, C-terminal domain"/>
    <property type="match status" value="1"/>
</dbReference>
<dbReference type="SMART" id="SM00388">
    <property type="entry name" value="HisKA"/>
    <property type="match status" value="1"/>
</dbReference>
<dbReference type="InterPro" id="IPR003661">
    <property type="entry name" value="HisK_dim/P_dom"/>
</dbReference>
<dbReference type="InterPro" id="IPR005467">
    <property type="entry name" value="His_kinase_dom"/>
</dbReference>
<evidence type="ECO:0000313" key="12">
    <source>
        <dbReference type="EMBL" id="TWT43382.1"/>
    </source>
</evidence>
<evidence type="ECO:0000256" key="8">
    <source>
        <dbReference type="ARBA" id="ARBA00023012"/>
    </source>
</evidence>
<sequence>MSKISGRVRSSIARDRGSASVKSIGFGKPGKLSEANASTIRMSRDRCPRFRYSTSDGSVKQHMAASQQATVAELREQVRQLQQELREAEQKTALGELVGTTTHEFNNVLTTILNYAKLGLRHPDEPTRTKALTKILSAGERAARLTNSVLGLARNRGNEATPTPLPTLIDDSLVLLEREMQKYRIAIETSYETQRPAMIVGNQIQQVLLNLLTNARQAMPQGGRILLRVAEDSARGTIDLTLRDTGQGIPPDVLPRIFDRYFSTKSGPDETGKGGAGVGLAACREIIEAHGGKIRVESTIGVGTAFTLKLPAAKAEQLAGPAGKPIAQLGVGGAAHPSAASA</sequence>
<dbReference type="PANTHER" id="PTHR43065:SF46">
    <property type="entry name" value="C4-DICARBOXYLATE TRANSPORT SENSOR PROTEIN DCTB"/>
    <property type="match status" value="1"/>
</dbReference>
<name>A0A5C5W0T2_9BACT</name>
<evidence type="ECO:0000259" key="11">
    <source>
        <dbReference type="PROSITE" id="PS50109"/>
    </source>
</evidence>
<dbReference type="EC" id="2.7.13.3" evidence="2"/>
<evidence type="ECO:0000256" key="2">
    <source>
        <dbReference type="ARBA" id="ARBA00012438"/>
    </source>
</evidence>
<dbReference type="InterPro" id="IPR036890">
    <property type="entry name" value="HATPase_C_sf"/>
</dbReference>
<comment type="caution">
    <text evidence="12">The sequence shown here is derived from an EMBL/GenBank/DDBJ whole genome shotgun (WGS) entry which is preliminary data.</text>
</comment>
<keyword evidence="7" id="KW-0067">ATP-binding</keyword>
<keyword evidence="9" id="KW-0175">Coiled coil</keyword>
<dbReference type="InterPro" id="IPR004358">
    <property type="entry name" value="Sig_transdc_His_kin-like_C"/>
</dbReference>
<dbReference type="InterPro" id="IPR003594">
    <property type="entry name" value="HATPase_dom"/>
</dbReference>
<gene>
    <name evidence="12" type="primary">tmoS_1</name>
    <name evidence="12" type="ORF">Pla111_23330</name>
</gene>
<feature type="region of interest" description="Disordered" evidence="10">
    <location>
        <begin position="1"/>
        <end position="28"/>
    </location>
</feature>
<keyword evidence="3" id="KW-0597">Phosphoprotein</keyword>
<dbReference type="PROSITE" id="PS50109">
    <property type="entry name" value="HIS_KIN"/>
    <property type="match status" value="1"/>
</dbReference>
<feature type="domain" description="Histidine kinase" evidence="11">
    <location>
        <begin position="100"/>
        <end position="314"/>
    </location>
</feature>
<dbReference type="GO" id="GO:0000155">
    <property type="term" value="F:phosphorelay sensor kinase activity"/>
    <property type="evidence" value="ECO:0007669"/>
    <property type="project" value="InterPro"/>
</dbReference>
<dbReference type="GO" id="GO:0005524">
    <property type="term" value="F:ATP binding"/>
    <property type="evidence" value="ECO:0007669"/>
    <property type="project" value="UniProtKB-KW"/>
</dbReference>
<evidence type="ECO:0000256" key="5">
    <source>
        <dbReference type="ARBA" id="ARBA00022741"/>
    </source>
</evidence>
<feature type="coiled-coil region" evidence="9">
    <location>
        <begin position="64"/>
        <end position="94"/>
    </location>
</feature>
<organism evidence="12 13">
    <name type="scientific">Botrimarina hoheduenensis</name>
    <dbReference type="NCBI Taxonomy" id="2528000"/>
    <lineage>
        <taxon>Bacteria</taxon>
        <taxon>Pseudomonadati</taxon>
        <taxon>Planctomycetota</taxon>
        <taxon>Planctomycetia</taxon>
        <taxon>Pirellulales</taxon>
        <taxon>Lacipirellulaceae</taxon>
        <taxon>Botrimarina</taxon>
    </lineage>
</organism>
<evidence type="ECO:0000313" key="13">
    <source>
        <dbReference type="Proteomes" id="UP000318995"/>
    </source>
</evidence>
<dbReference type="Gene3D" id="1.10.287.130">
    <property type="match status" value="1"/>
</dbReference>